<keyword evidence="4 5" id="KW-0472">Membrane</keyword>
<dbReference type="RefSeq" id="WP_068366845.1">
    <property type="nucleotide sequence ID" value="NZ_CBCSEB010000002.1"/>
</dbReference>
<gene>
    <name evidence="5" type="primary">yciB</name>
    <name evidence="6" type="ORF">AAV32_01575</name>
    <name evidence="7" type="ORF">EV679_0936</name>
</gene>
<evidence type="ECO:0000256" key="4">
    <source>
        <dbReference type="ARBA" id="ARBA00023136"/>
    </source>
</evidence>
<evidence type="ECO:0000256" key="2">
    <source>
        <dbReference type="ARBA" id="ARBA00022692"/>
    </source>
</evidence>
<keyword evidence="3 5" id="KW-1133">Transmembrane helix</keyword>
<keyword evidence="2 5" id="KW-0812">Transmembrane</keyword>
<dbReference type="AlphaFoldDB" id="A0A171KVW8"/>
<dbReference type="PANTHER" id="PTHR36917:SF1">
    <property type="entry name" value="INNER MEMBRANE-SPANNING PROTEIN YCIB"/>
    <property type="match status" value="1"/>
</dbReference>
<comment type="subcellular location">
    <subcellularLocation>
        <location evidence="5">Cell inner membrane</location>
        <topology evidence="5">Multi-pass membrane protein</topology>
    </subcellularLocation>
</comment>
<evidence type="ECO:0000256" key="1">
    <source>
        <dbReference type="ARBA" id="ARBA00022475"/>
    </source>
</evidence>
<keyword evidence="8" id="KW-1185">Reference proteome</keyword>
<organism evidence="6 8">
    <name type="scientific">Kerstersia gyiorum</name>
    <dbReference type="NCBI Taxonomy" id="206506"/>
    <lineage>
        <taxon>Bacteria</taxon>
        <taxon>Pseudomonadati</taxon>
        <taxon>Pseudomonadota</taxon>
        <taxon>Betaproteobacteria</taxon>
        <taxon>Burkholderiales</taxon>
        <taxon>Alcaligenaceae</taxon>
        <taxon>Kerstersia</taxon>
    </lineage>
</organism>
<feature type="transmembrane region" description="Helical" evidence="5">
    <location>
        <begin position="152"/>
        <end position="172"/>
    </location>
</feature>
<evidence type="ECO:0000313" key="8">
    <source>
        <dbReference type="Proteomes" id="UP000078084"/>
    </source>
</evidence>
<dbReference type="InterPro" id="IPR006008">
    <property type="entry name" value="YciB"/>
</dbReference>
<evidence type="ECO:0000313" key="6">
    <source>
        <dbReference type="EMBL" id="KKO73035.1"/>
    </source>
</evidence>
<dbReference type="HAMAP" id="MF_00189">
    <property type="entry name" value="YciB"/>
    <property type="match status" value="1"/>
</dbReference>
<evidence type="ECO:0000256" key="5">
    <source>
        <dbReference type="HAMAP-Rule" id="MF_00189"/>
    </source>
</evidence>
<protein>
    <recommendedName>
        <fullName evidence="5">Inner membrane-spanning protein YciB</fullName>
    </recommendedName>
</protein>
<feature type="transmembrane region" description="Helical" evidence="5">
    <location>
        <begin position="51"/>
        <end position="69"/>
    </location>
</feature>
<dbReference type="Proteomes" id="UP000078084">
    <property type="component" value="Unassembled WGS sequence"/>
</dbReference>
<dbReference type="GO" id="GO:0005886">
    <property type="term" value="C:plasma membrane"/>
    <property type="evidence" value="ECO:0007669"/>
    <property type="project" value="UniProtKB-SubCell"/>
</dbReference>
<dbReference type="GeneID" id="99727565"/>
<accession>A0A171KVW8</accession>
<dbReference type="STRING" id="206506.AAV32_01575"/>
<dbReference type="EMBL" id="LBNE01000001">
    <property type="protein sequence ID" value="KKO73035.1"/>
    <property type="molecule type" value="Genomic_DNA"/>
</dbReference>
<dbReference type="EMBL" id="SGWZ01000001">
    <property type="protein sequence ID" value="RZS73732.1"/>
    <property type="molecule type" value="Genomic_DNA"/>
</dbReference>
<evidence type="ECO:0000313" key="7">
    <source>
        <dbReference type="EMBL" id="RZS73732.1"/>
    </source>
</evidence>
<keyword evidence="1 5" id="KW-1003">Cell membrane</keyword>
<feature type="transmembrane region" description="Helical" evidence="5">
    <location>
        <begin position="12"/>
        <end position="39"/>
    </location>
</feature>
<evidence type="ECO:0000313" key="9">
    <source>
        <dbReference type="Proteomes" id="UP000292039"/>
    </source>
</evidence>
<dbReference type="PATRIC" id="fig|206506.3.peg.353"/>
<reference evidence="7 9" key="2">
    <citation type="submission" date="2019-02" db="EMBL/GenBank/DDBJ databases">
        <title>Genomic Encyclopedia of Type Strains, Phase IV (KMG-IV): sequencing the most valuable type-strain genomes for metagenomic binning, comparative biology and taxonomic classification.</title>
        <authorList>
            <person name="Goeker M."/>
        </authorList>
    </citation>
    <scope>NUCLEOTIDE SEQUENCE [LARGE SCALE GENOMIC DNA]</scope>
    <source>
        <strain evidence="7 9">DSM 16618</strain>
    </source>
</reference>
<dbReference type="NCBIfam" id="NF001325">
    <property type="entry name" value="PRK00259.1-3"/>
    <property type="match status" value="1"/>
</dbReference>
<proteinExistence type="inferred from homology"/>
<sequence>MKKFLFDLFPLLLFFVAYRFADIQVATAVAVAAAVLQILWMRVRRQPIEMMQWLTLGIIVVFGGATLWLNDPAFIKWKPTALYWLFAAALLGARLLRGQNLLKKLLGEKVSMPDHAWEKMNASWILFFLVAGALNLYVAFSGHFSEEQWVNFKVFGLMILMLVFVVIQSIWLGRHMQDNGKGAANDENY</sequence>
<keyword evidence="5" id="KW-0997">Cell inner membrane</keyword>
<dbReference type="NCBIfam" id="TIGR00997">
    <property type="entry name" value="ispZ"/>
    <property type="match status" value="1"/>
</dbReference>
<dbReference type="Pfam" id="PF04279">
    <property type="entry name" value="IspA"/>
    <property type="match status" value="1"/>
</dbReference>
<comment type="function">
    <text evidence="5">Plays a role in cell envelope biogenesis, maintenance of cell envelope integrity and membrane homeostasis.</text>
</comment>
<dbReference type="OrthoDB" id="9788219at2"/>
<comment type="caution">
    <text evidence="6">The sequence shown here is derived from an EMBL/GenBank/DDBJ whole genome shotgun (WGS) entry which is preliminary data.</text>
</comment>
<feature type="transmembrane region" description="Helical" evidence="5">
    <location>
        <begin position="81"/>
        <end position="102"/>
    </location>
</feature>
<feature type="transmembrane region" description="Helical" evidence="5">
    <location>
        <begin position="122"/>
        <end position="140"/>
    </location>
</feature>
<evidence type="ECO:0000256" key="3">
    <source>
        <dbReference type="ARBA" id="ARBA00022989"/>
    </source>
</evidence>
<comment type="similarity">
    <text evidence="5">Belongs to the YciB family.</text>
</comment>
<dbReference type="Proteomes" id="UP000292039">
    <property type="component" value="Unassembled WGS sequence"/>
</dbReference>
<name>A0A171KVW8_9BURK</name>
<dbReference type="PANTHER" id="PTHR36917">
    <property type="entry name" value="INTRACELLULAR SEPTATION PROTEIN A-RELATED"/>
    <property type="match status" value="1"/>
</dbReference>
<reference evidence="6 8" key="1">
    <citation type="submission" date="2015-04" db="EMBL/GenBank/DDBJ databases">
        <title>Genome sequence of Kerstersia gyiorum CG1.</title>
        <authorList>
            <person name="Greninger A.L."/>
            <person name="Kozyreva V."/>
            <person name="Chaturvedi V."/>
        </authorList>
    </citation>
    <scope>NUCLEOTIDE SEQUENCE [LARGE SCALE GENOMIC DNA]</scope>
    <source>
        <strain evidence="6 8">CG1</strain>
    </source>
</reference>